<dbReference type="RefSeq" id="XP_058333687.1">
    <property type="nucleotide sequence ID" value="XM_058470546.1"/>
</dbReference>
<dbReference type="GeneID" id="83197849"/>
<evidence type="ECO:0000313" key="3">
    <source>
        <dbReference type="Proteomes" id="UP001150941"/>
    </source>
</evidence>
<organism evidence="2 3">
    <name type="scientific">Penicillium chermesinum</name>
    <dbReference type="NCBI Taxonomy" id="63820"/>
    <lineage>
        <taxon>Eukaryota</taxon>
        <taxon>Fungi</taxon>
        <taxon>Dikarya</taxon>
        <taxon>Ascomycota</taxon>
        <taxon>Pezizomycotina</taxon>
        <taxon>Eurotiomycetes</taxon>
        <taxon>Eurotiomycetidae</taxon>
        <taxon>Eurotiales</taxon>
        <taxon>Aspergillaceae</taxon>
        <taxon>Penicillium</taxon>
    </lineage>
</organism>
<comment type="caution">
    <text evidence="2">The sequence shown here is derived from an EMBL/GenBank/DDBJ whole genome shotgun (WGS) entry which is preliminary data.</text>
</comment>
<proteinExistence type="predicted"/>
<accession>A0A9W9PHZ1</accession>
<feature type="region of interest" description="Disordered" evidence="1">
    <location>
        <begin position="132"/>
        <end position="152"/>
    </location>
</feature>
<sequence length="152" mass="16998">MSNSNISGAFTSSLPDNHIVQVFSSMECLRAAANDVFSSLDKQESTNQWLLVFGLSSTTIKRLEDHDCLEGINYRFQWEGTSGLIKVIPTVHHESVTSRLMFSLNDAFARIGLDWRDAEWVRAATYKPNATKGKEADDAFVPPSRCTPDLVR</sequence>
<dbReference type="Proteomes" id="UP001150941">
    <property type="component" value="Unassembled WGS sequence"/>
</dbReference>
<gene>
    <name evidence="2" type="ORF">N7468_001249</name>
</gene>
<reference evidence="2" key="1">
    <citation type="submission" date="2022-11" db="EMBL/GenBank/DDBJ databases">
        <authorList>
            <person name="Petersen C."/>
        </authorList>
    </citation>
    <scope>NUCLEOTIDE SEQUENCE</scope>
    <source>
        <strain evidence="2">IBT 19713</strain>
    </source>
</reference>
<keyword evidence="3" id="KW-1185">Reference proteome</keyword>
<reference evidence="2" key="2">
    <citation type="journal article" date="2023" name="IMA Fungus">
        <title>Comparative genomic study of the Penicillium genus elucidates a diverse pangenome and 15 lateral gene transfer events.</title>
        <authorList>
            <person name="Petersen C."/>
            <person name="Sorensen T."/>
            <person name="Nielsen M.R."/>
            <person name="Sondergaard T.E."/>
            <person name="Sorensen J.L."/>
            <person name="Fitzpatrick D.A."/>
            <person name="Frisvad J.C."/>
            <person name="Nielsen K.L."/>
        </authorList>
    </citation>
    <scope>NUCLEOTIDE SEQUENCE</scope>
    <source>
        <strain evidence="2">IBT 19713</strain>
    </source>
</reference>
<evidence type="ECO:0000256" key="1">
    <source>
        <dbReference type="SAM" id="MobiDB-lite"/>
    </source>
</evidence>
<dbReference type="AlphaFoldDB" id="A0A9W9PHZ1"/>
<dbReference type="EMBL" id="JAPQKS010000002">
    <property type="protein sequence ID" value="KAJ5246266.1"/>
    <property type="molecule type" value="Genomic_DNA"/>
</dbReference>
<dbReference type="OrthoDB" id="76567at2759"/>
<evidence type="ECO:0000313" key="2">
    <source>
        <dbReference type="EMBL" id="KAJ5246266.1"/>
    </source>
</evidence>
<protein>
    <submittedName>
        <fullName evidence="2">Uncharacterized protein</fullName>
    </submittedName>
</protein>
<name>A0A9W9PHZ1_9EURO</name>